<evidence type="ECO:0000313" key="1">
    <source>
        <dbReference type="EMBL" id="KAK0708690.1"/>
    </source>
</evidence>
<dbReference type="GO" id="GO:0005506">
    <property type="term" value="F:iron ion binding"/>
    <property type="evidence" value="ECO:0007669"/>
    <property type="project" value="InterPro"/>
</dbReference>
<comment type="caution">
    <text evidence="1">The sequence shown here is derived from an EMBL/GenBank/DDBJ whole genome shotgun (WGS) entry which is preliminary data.</text>
</comment>
<evidence type="ECO:0000313" key="2">
    <source>
        <dbReference type="Proteomes" id="UP001172102"/>
    </source>
</evidence>
<dbReference type="EMBL" id="JAUKUA010000006">
    <property type="protein sequence ID" value="KAK0708690.1"/>
    <property type="molecule type" value="Genomic_DNA"/>
</dbReference>
<feature type="non-terminal residue" evidence="1">
    <location>
        <position position="1"/>
    </location>
</feature>
<name>A0AA40A3R1_9PEZI</name>
<dbReference type="AlphaFoldDB" id="A0AA40A3R1"/>
<proteinExistence type="predicted"/>
<dbReference type="GO" id="GO:0020037">
    <property type="term" value="F:heme binding"/>
    <property type="evidence" value="ECO:0007669"/>
    <property type="project" value="InterPro"/>
</dbReference>
<dbReference type="Gene3D" id="1.10.630.10">
    <property type="entry name" value="Cytochrome P450"/>
    <property type="match status" value="1"/>
</dbReference>
<dbReference type="GO" id="GO:0004497">
    <property type="term" value="F:monooxygenase activity"/>
    <property type="evidence" value="ECO:0007669"/>
    <property type="project" value="InterPro"/>
</dbReference>
<protein>
    <submittedName>
        <fullName evidence="1">Uncharacterized protein</fullName>
    </submittedName>
</protein>
<gene>
    <name evidence="1" type="ORF">B0H67DRAFT_673036</name>
</gene>
<reference evidence="1" key="1">
    <citation type="submission" date="2023-06" db="EMBL/GenBank/DDBJ databases">
        <title>Genome-scale phylogeny and comparative genomics of the fungal order Sordariales.</title>
        <authorList>
            <consortium name="Lawrence Berkeley National Laboratory"/>
            <person name="Hensen N."/>
            <person name="Bonometti L."/>
            <person name="Westerberg I."/>
            <person name="Brannstrom I.O."/>
            <person name="Guillou S."/>
            <person name="Cros-Aarteil S."/>
            <person name="Calhoun S."/>
            <person name="Haridas S."/>
            <person name="Kuo A."/>
            <person name="Mondo S."/>
            <person name="Pangilinan J."/>
            <person name="Riley R."/>
            <person name="Labutti K."/>
            <person name="Andreopoulos B."/>
            <person name="Lipzen A."/>
            <person name="Chen C."/>
            <person name="Yanf M."/>
            <person name="Daum C."/>
            <person name="Ng V."/>
            <person name="Clum A."/>
            <person name="Steindorff A."/>
            <person name="Ohm R."/>
            <person name="Martin F."/>
            <person name="Silar P."/>
            <person name="Natvig D."/>
            <person name="Lalanne C."/>
            <person name="Gautier V."/>
            <person name="Ament-Velasquez S.L."/>
            <person name="Kruys A."/>
            <person name="Hutchinson M.I."/>
            <person name="Powell A.J."/>
            <person name="Barry K."/>
            <person name="Miller A.N."/>
            <person name="Grigoriev I.V."/>
            <person name="Debuchy R."/>
            <person name="Gladieux P."/>
            <person name="Thoren M.H."/>
            <person name="Johannesson H."/>
        </authorList>
    </citation>
    <scope>NUCLEOTIDE SEQUENCE</scope>
    <source>
        <strain evidence="1">SMH4607-1</strain>
    </source>
</reference>
<accession>A0AA40A3R1</accession>
<dbReference type="GO" id="GO:0016705">
    <property type="term" value="F:oxidoreductase activity, acting on paired donors, with incorporation or reduction of molecular oxygen"/>
    <property type="evidence" value="ECO:0007669"/>
    <property type="project" value="InterPro"/>
</dbReference>
<dbReference type="SUPFAM" id="SSF48264">
    <property type="entry name" value="Cytochrome P450"/>
    <property type="match status" value="1"/>
</dbReference>
<dbReference type="Proteomes" id="UP001172102">
    <property type="component" value="Unassembled WGS sequence"/>
</dbReference>
<dbReference type="InterPro" id="IPR036396">
    <property type="entry name" value="Cyt_P450_sf"/>
</dbReference>
<sequence length="61" mass="7277">HSRWQCLGKNIALIELNKVFVKLLRKFDLCIVDPTPPWKSKNRGIFTQAEMWLRATRRNHT</sequence>
<keyword evidence="2" id="KW-1185">Reference proteome</keyword>
<organism evidence="1 2">
    <name type="scientific">Lasiosphaeris hirsuta</name>
    <dbReference type="NCBI Taxonomy" id="260670"/>
    <lineage>
        <taxon>Eukaryota</taxon>
        <taxon>Fungi</taxon>
        <taxon>Dikarya</taxon>
        <taxon>Ascomycota</taxon>
        <taxon>Pezizomycotina</taxon>
        <taxon>Sordariomycetes</taxon>
        <taxon>Sordariomycetidae</taxon>
        <taxon>Sordariales</taxon>
        <taxon>Lasiosphaeriaceae</taxon>
        <taxon>Lasiosphaeris</taxon>
    </lineage>
</organism>